<dbReference type="Pfam" id="PF14534">
    <property type="entry name" value="DUF4440"/>
    <property type="match status" value="1"/>
</dbReference>
<dbReference type="OrthoDB" id="8114763at2"/>
<sequence length="137" mass="14841">MNDDSQVQLEAAEQAFNAAMVSNDPDEIRKCITDDWVLVTPESGPLPAEKMLGLIASGSLTHDTMTKTIYHTHDLGDVATVTGRCQNSGRFQGAPITADKWVTDVYRRVDGEWRCVLTHLAPALGEPDGGSPADDDE</sequence>
<dbReference type="Proteomes" id="UP000094501">
    <property type="component" value="Unassembled WGS sequence"/>
</dbReference>
<keyword evidence="3" id="KW-1185">Reference proteome</keyword>
<organism evidence="2 3">
    <name type="scientific">Methyloceanibacter methanicus</name>
    <dbReference type="NCBI Taxonomy" id="1774968"/>
    <lineage>
        <taxon>Bacteria</taxon>
        <taxon>Pseudomonadati</taxon>
        <taxon>Pseudomonadota</taxon>
        <taxon>Alphaproteobacteria</taxon>
        <taxon>Hyphomicrobiales</taxon>
        <taxon>Hyphomicrobiaceae</taxon>
        <taxon>Methyloceanibacter</taxon>
    </lineage>
</organism>
<gene>
    <name evidence="2" type="ORF">AUC68_04715</name>
</gene>
<dbReference type="InterPro" id="IPR027843">
    <property type="entry name" value="DUF4440"/>
</dbReference>
<name>A0A1E3W0J7_9HYPH</name>
<evidence type="ECO:0000313" key="3">
    <source>
        <dbReference type="Proteomes" id="UP000094501"/>
    </source>
</evidence>
<dbReference type="EMBL" id="LPWG01000011">
    <property type="protein sequence ID" value="ODR99300.1"/>
    <property type="molecule type" value="Genomic_DNA"/>
</dbReference>
<dbReference type="STRING" id="1774968.AUC68_04715"/>
<dbReference type="SUPFAM" id="SSF54427">
    <property type="entry name" value="NTF2-like"/>
    <property type="match status" value="1"/>
</dbReference>
<comment type="caution">
    <text evidence="2">The sequence shown here is derived from an EMBL/GenBank/DDBJ whole genome shotgun (WGS) entry which is preliminary data.</text>
</comment>
<dbReference type="Gene3D" id="3.10.450.50">
    <property type="match status" value="1"/>
</dbReference>
<dbReference type="AlphaFoldDB" id="A0A1E3W0J7"/>
<evidence type="ECO:0000259" key="1">
    <source>
        <dbReference type="Pfam" id="PF14534"/>
    </source>
</evidence>
<proteinExistence type="predicted"/>
<dbReference type="RefSeq" id="WP_069437240.1">
    <property type="nucleotide sequence ID" value="NZ_LPWG01000011.1"/>
</dbReference>
<feature type="domain" description="DUF4440" evidence="1">
    <location>
        <begin position="9"/>
        <end position="115"/>
    </location>
</feature>
<reference evidence="2 3" key="1">
    <citation type="journal article" date="2016" name="Environ. Microbiol.">
        <title>New Methyloceanibacter diversity from North Sea sediments includes methanotroph containing solely the soluble methane monooxygenase.</title>
        <authorList>
            <person name="Vekeman B."/>
            <person name="Kerckhof F.M."/>
            <person name="Cremers G."/>
            <person name="de Vos P."/>
            <person name="Vandamme P."/>
            <person name="Boon N."/>
            <person name="Op den Camp H.J."/>
            <person name="Heylen K."/>
        </authorList>
    </citation>
    <scope>NUCLEOTIDE SEQUENCE [LARGE SCALE GENOMIC DNA]</scope>
    <source>
        <strain evidence="2 3">R-67174</strain>
    </source>
</reference>
<accession>A0A1E3W0J7</accession>
<dbReference type="InterPro" id="IPR032710">
    <property type="entry name" value="NTF2-like_dom_sf"/>
</dbReference>
<evidence type="ECO:0000313" key="2">
    <source>
        <dbReference type="EMBL" id="ODR99300.1"/>
    </source>
</evidence>
<protein>
    <submittedName>
        <fullName evidence="2">DUF4440 domain-containing protein</fullName>
    </submittedName>
</protein>